<sequence length="311" mass="33771">MKKIRVIDSHTGGEPTRVIVEGGPDLGVGPLSERKTIFRDRFDDFRKTVILEPRGHDVLVGALLVPPTDPRCVAGVIFFNNVGYLNMCGHGTIGVGVTLGHLGKITPGRHLLETTVGIVPFEYDGKNRVTLDNVPSYRYSTQVRIPVEGYGMLSGDIAWGGNWFFLCEDHGIPLSLKHLNRLLDCSNKIRQSLEANRITGEAGGEIDHIELIGPAAETTNQGRNFVLCPGAAYDRSPCGTGTSAKLACLHAAGKLQPGQIWRQESIIGSVFEGWVQVRDGVLYPTIRGEAYITGDNTLLVDPADPFRNGIS</sequence>
<dbReference type="SUPFAM" id="SSF54506">
    <property type="entry name" value="Diaminopimelate epimerase-like"/>
    <property type="match status" value="1"/>
</dbReference>
<keyword evidence="3" id="KW-1185">Reference proteome</keyword>
<dbReference type="EMBL" id="CP074694">
    <property type="protein sequence ID" value="QVL31306.1"/>
    <property type="molecule type" value="Genomic_DNA"/>
</dbReference>
<name>A0A8E6B405_9BACT</name>
<proteinExistence type="inferred from homology"/>
<gene>
    <name evidence="2" type="ORF">KIH39_21025</name>
</gene>
<evidence type="ECO:0000313" key="3">
    <source>
        <dbReference type="Proteomes" id="UP000676194"/>
    </source>
</evidence>
<comment type="similarity">
    <text evidence="1">Belongs to the proline racemase family.</text>
</comment>
<reference evidence="2" key="1">
    <citation type="submission" date="2021-05" db="EMBL/GenBank/DDBJ databases">
        <title>Complete genome sequence of the cellulolytic planctomycete Telmatocola sphagniphila SP2T and characterization of the first cellulase from planctomycetes.</title>
        <authorList>
            <person name="Rakitin A.L."/>
            <person name="Beletsky A.V."/>
            <person name="Naumoff D.G."/>
            <person name="Kulichevskaya I.S."/>
            <person name="Mardanov A.V."/>
            <person name="Ravin N.V."/>
            <person name="Dedysh S.N."/>
        </authorList>
    </citation>
    <scope>NUCLEOTIDE SEQUENCE</scope>
    <source>
        <strain evidence="2">SP2T</strain>
    </source>
</reference>
<dbReference type="PANTHER" id="PTHR33442">
    <property type="entry name" value="TRANS-3-HYDROXY-L-PROLINE DEHYDRATASE"/>
    <property type="match status" value="1"/>
</dbReference>
<evidence type="ECO:0000313" key="2">
    <source>
        <dbReference type="EMBL" id="QVL31306.1"/>
    </source>
</evidence>
<dbReference type="InterPro" id="IPR008794">
    <property type="entry name" value="Pro_racemase_fam"/>
</dbReference>
<dbReference type="PIRSF" id="PIRSF029792">
    <property type="entry name" value="Pro_racemase"/>
    <property type="match status" value="1"/>
</dbReference>
<dbReference type="RefSeq" id="WP_213495187.1">
    <property type="nucleotide sequence ID" value="NZ_CP074694.1"/>
</dbReference>
<accession>A0A8E6B405</accession>
<dbReference type="Proteomes" id="UP000676194">
    <property type="component" value="Chromosome"/>
</dbReference>
<dbReference type="Gene3D" id="3.10.310.10">
    <property type="entry name" value="Diaminopimelate Epimerase, Chain A, domain 1"/>
    <property type="match status" value="2"/>
</dbReference>
<dbReference type="SFLD" id="SFLDS00028">
    <property type="entry name" value="Proline_Racemase"/>
    <property type="match status" value="1"/>
</dbReference>
<dbReference type="PANTHER" id="PTHR33442:SF1">
    <property type="entry name" value="TRANS-3-HYDROXY-L-PROLINE DEHYDRATASE"/>
    <property type="match status" value="1"/>
</dbReference>
<dbReference type="AlphaFoldDB" id="A0A8E6B405"/>
<organism evidence="2 3">
    <name type="scientific">Telmatocola sphagniphila</name>
    <dbReference type="NCBI Taxonomy" id="1123043"/>
    <lineage>
        <taxon>Bacteria</taxon>
        <taxon>Pseudomonadati</taxon>
        <taxon>Planctomycetota</taxon>
        <taxon>Planctomycetia</taxon>
        <taxon>Gemmatales</taxon>
        <taxon>Gemmataceae</taxon>
    </lineage>
</organism>
<dbReference type="KEGG" id="tsph:KIH39_21025"/>
<dbReference type="Pfam" id="PF05544">
    <property type="entry name" value="Pro_racemase"/>
    <property type="match status" value="1"/>
</dbReference>
<protein>
    <submittedName>
        <fullName evidence="2">Proline racemase family protein</fullName>
    </submittedName>
</protein>
<evidence type="ECO:0000256" key="1">
    <source>
        <dbReference type="ARBA" id="ARBA00007529"/>
    </source>
</evidence>